<feature type="transmembrane region" description="Helical" evidence="7">
    <location>
        <begin position="370"/>
        <end position="387"/>
    </location>
</feature>
<dbReference type="GeneID" id="76193284"/>
<evidence type="ECO:0000256" key="1">
    <source>
        <dbReference type="ARBA" id="ARBA00004651"/>
    </source>
</evidence>
<dbReference type="PRINTS" id="PR01036">
    <property type="entry name" value="TCRTETB"/>
</dbReference>
<dbReference type="RefSeq" id="WP_099285536.1">
    <property type="nucleotide sequence ID" value="NZ_BEWP01000001.1"/>
</dbReference>
<feature type="transmembrane region" description="Helical" evidence="7">
    <location>
        <begin position="99"/>
        <end position="118"/>
    </location>
</feature>
<dbReference type="CDD" id="cd17321">
    <property type="entry name" value="MFS_MMR_MDR_like"/>
    <property type="match status" value="1"/>
</dbReference>
<dbReference type="InterPro" id="IPR036259">
    <property type="entry name" value="MFS_trans_sf"/>
</dbReference>
<dbReference type="PANTHER" id="PTHR42718:SF46">
    <property type="entry name" value="BLR6921 PROTEIN"/>
    <property type="match status" value="1"/>
</dbReference>
<evidence type="ECO:0000256" key="3">
    <source>
        <dbReference type="ARBA" id="ARBA00022475"/>
    </source>
</evidence>
<keyword evidence="5 7" id="KW-1133">Transmembrane helix</keyword>
<keyword evidence="6 7" id="KW-0472">Membrane</keyword>
<feature type="transmembrane region" description="Helical" evidence="7">
    <location>
        <begin position="124"/>
        <end position="146"/>
    </location>
</feature>
<sequence length="463" mass="48685">MTTTTEDEQQHEEYDSKRHAGLYGAQRVKAMSAVLLALLLSVLDYAIANVALPLIAVDLHASSSRAIWVVNAYQLANLSCLLPLASLGARVGFGRLSQFGIFLFLIASVACALSQNLLELTLARALQGMGGACIMSVNIALVRFIYPHNELGRGIALNGLFVGIGVALGPTLGSLILSVATWPWIFWINLPLALAALALAHAALPETPRSDIPTDVVGSLLTVASFALTGVGLDGLMHADFVSGAAVTAAGVLCWAMLLHYQRERLEPIVPVDLLARRPFLLACLVGFLGFVASNLYIVAMPFTLATAFHRGAGTIGLLIAPWAVGVATMSFVVSRLADRFPASVLSSIGLFITASGFCLLWFLPTDAGNWDIAWRTLFAGCGFGLFQPPNNRAIMVTAPPGREGGASGMLSVARLAGQTTGALLVAALFTIFPHPAFICLGAAMTVALTGSILSLGRKYLAA</sequence>
<dbReference type="Gene3D" id="1.20.1720.10">
    <property type="entry name" value="Multidrug resistance protein D"/>
    <property type="match status" value="1"/>
</dbReference>
<feature type="transmembrane region" description="Helical" evidence="7">
    <location>
        <begin position="184"/>
        <end position="204"/>
    </location>
</feature>
<feature type="transmembrane region" description="Helical" evidence="7">
    <location>
        <begin position="345"/>
        <end position="364"/>
    </location>
</feature>
<proteinExistence type="predicted"/>
<feature type="transmembrane region" description="Helical" evidence="7">
    <location>
        <begin position="312"/>
        <end position="333"/>
    </location>
</feature>
<dbReference type="PANTHER" id="PTHR42718">
    <property type="entry name" value="MAJOR FACILITATOR SUPERFAMILY MULTIDRUG TRANSPORTER MFSC"/>
    <property type="match status" value="1"/>
</dbReference>
<name>A0ABQ5WMG9_9PROT</name>
<evidence type="ECO:0000259" key="8">
    <source>
        <dbReference type="PROSITE" id="PS50850"/>
    </source>
</evidence>
<feature type="transmembrane region" description="Helical" evidence="7">
    <location>
        <begin position="241"/>
        <end position="259"/>
    </location>
</feature>
<keyword evidence="3" id="KW-1003">Cell membrane</keyword>
<feature type="transmembrane region" description="Helical" evidence="7">
    <location>
        <begin position="155"/>
        <end position="178"/>
    </location>
</feature>
<keyword evidence="2" id="KW-0813">Transport</keyword>
<evidence type="ECO:0000256" key="5">
    <source>
        <dbReference type="ARBA" id="ARBA00022989"/>
    </source>
</evidence>
<dbReference type="InterPro" id="IPR020846">
    <property type="entry name" value="MFS_dom"/>
</dbReference>
<feature type="transmembrane region" description="Helical" evidence="7">
    <location>
        <begin position="216"/>
        <end position="235"/>
    </location>
</feature>
<comment type="subcellular location">
    <subcellularLocation>
        <location evidence="1">Cell membrane</location>
        <topology evidence="1">Multi-pass membrane protein</topology>
    </subcellularLocation>
</comment>
<evidence type="ECO:0000313" key="9">
    <source>
        <dbReference type="EMBL" id="GLQ64581.1"/>
    </source>
</evidence>
<dbReference type="Proteomes" id="UP001156629">
    <property type="component" value="Unassembled WGS sequence"/>
</dbReference>
<evidence type="ECO:0000313" key="10">
    <source>
        <dbReference type="Proteomes" id="UP001156629"/>
    </source>
</evidence>
<protein>
    <submittedName>
        <fullName evidence="9">MFS transporter</fullName>
    </submittedName>
</protein>
<evidence type="ECO:0000256" key="7">
    <source>
        <dbReference type="SAM" id="Phobius"/>
    </source>
</evidence>
<keyword evidence="10" id="KW-1185">Reference proteome</keyword>
<dbReference type="EMBL" id="BSNV01000002">
    <property type="protein sequence ID" value="GLQ64581.1"/>
    <property type="molecule type" value="Genomic_DNA"/>
</dbReference>
<feature type="transmembrane region" description="Helical" evidence="7">
    <location>
        <begin position="408"/>
        <end position="430"/>
    </location>
</feature>
<feature type="transmembrane region" description="Helical" evidence="7">
    <location>
        <begin position="67"/>
        <end position="87"/>
    </location>
</feature>
<dbReference type="Gene3D" id="1.20.1250.20">
    <property type="entry name" value="MFS general substrate transporter like domains"/>
    <property type="match status" value="1"/>
</dbReference>
<dbReference type="Pfam" id="PF07690">
    <property type="entry name" value="MFS_1"/>
    <property type="match status" value="2"/>
</dbReference>
<evidence type="ECO:0000256" key="6">
    <source>
        <dbReference type="ARBA" id="ARBA00023136"/>
    </source>
</evidence>
<evidence type="ECO:0000256" key="4">
    <source>
        <dbReference type="ARBA" id="ARBA00022692"/>
    </source>
</evidence>
<keyword evidence="4 7" id="KW-0812">Transmembrane</keyword>
<feature type="transmembrane region" description="Helical" evidence="7">
    <location>
        <begin position="436"/>
        <end position="457"/>
    </location>
</feature>
<gene>
    <name evidence="9" type="ORF">GCM10007870_01650</name>
</gene>
<dbReference type="InterPro" id="IPR011701">
    <property type="entry name" value="MFS"/>
</dbReference>
<accession>A0ABQ5WMG9</accession>
<evidence type="ECO:0000256" key="2">
    <source>
        <dbReference type="ARBA" id="ARBA00022448"/>
    </source>
</evidence>
<dbReference type="SUPFAM" id="SSF103473">
    <property type="entry name" value="MFS general substrate transporter"/>
    <property type="match status" value="1"/>
</dbReference>
<dbReference type="PROSITE" id="PS50850">
    <property type="entry name" value="MFS"/>
    <property type="match status" value="1"/>
</dbReference>
<organism evidence="9 10">
    <name type="scientific">Gluconobacter kondonii</name>
    <dbReference type="NCBI Taxonomy" id="941463"/>
    <lineage>
        <taxon>Bacteria</taxon>
        <taxon>Pseudomonadati</taxon>
        <taxon>Pseudomonadota</taxon>
        <taxon>Alphaproteobacteria</taxon>
        <taxon>Acetobacterales</taxon>
        <taxon>Acetobacteraceae</taxon>
        <taxon>Gluconobacter</taxon>
    </lineage>
</organism>
<feature type="transmembrane region" description="Helical" evidence="7">
    <location>
        <begin position="33"/>
        <end position="55"/>
    </location>
</feature>
<feature type="transmembrane region" description="Helical" evidence="7">
    <location>
        <begin position="280"/>
        <end position="300"/>
    </location>
</feature>
<feature type="domain" description="Major facilitator superfamily (MFS) profile" evidence="8">
    <location>
        <begin position="30"/>
        <end position="460"/>
    </location>
</feature>
<reference evidence="10" key="1">
    <citation type="journal article" date="2019" name="Int. J. Syst. Evol. Microbiol.">
        <title>The Global Catalogue of Microorganisms (GCM) 10K type strain sequencing project: providing services to taxonomists for standard genome sequencing and annotation.</title>
        <authorList>
            <consortium name="The Broad Institute Genomics Platform"/>
            <consortium name="The Broad Institute Genome Sequencing Center for Infectious Disease"/>
            <person name="Wu L."/>
            <person name="Ma J."/>
        </authorList>
    </citation>
    <scope>NUCLEOTIDE SEQUENCE [LARGE SCALE GENOMIC DNA]</scope>
    <source>
        <strain evidence="10">NBRC 3266</strain>
    </source>
</reference>
<comment type="caution">
    <text evidence="9">The sequence shown here is derived from an EMBL/GenBank/DDBJ whole genome shotgun (WGS) entry which is preliminary data.</text>
</comment>